<dbReference type="Pfam" id="PF01464">
    <property type="entry name" value="SLT"/>
    <property type="match status" value="1"/>
</dbReference>
<evidence type="ECO:0000259" key="3">
    <source>
        <dbReference type="Pfam" id="PF01464"/>
    </source>
</evidence>
<comment type="similarity">
    <text evidence="1">Belongs to the transglycosylase Slt family.</text>
</comment>
<protein>
    <recommendedName>
        <fullName evidence="3">Transglycosylase SLT domain-containing protein</fullName>
    </recommendedName>
</protein>
<name>A0ABN6M7S3_9BACT</name>
<feature type="domain" description="Transglycosylase SLT" evidence="3">
    <location>
        <begin position="137"/>
        <end position="236"/>
    </location>
</feature>
<evidence type="ECO:0000256" key="2">
    <source>
        <dbReference type="SAM" id="Phobius"/>
    </source>
</evidence>
<dbReference type="PANTHER" id="PTHR37423">
    <property type="entry name" value="SOLUBLE LYTIC MUREIN TRANSGLYCOSYLASE-RELATED"/>
    <property type="match status" value="1"/>
</dbReference>
<organism evidence="4 5">
    <name type="scientific">Desulfofustis limnaeus</name>
    <dbReference type="NCBI Taxonomy" id="2740163"/>
    <lineage>
        <taxon>Bacteria</taxon>
        <taxon>Pseudomonadati</taxon>
        <taxon>Thermodesulfobacteriota</taxon>
        <taxon>Desulfobulbia</taxon>
        <taxon>Desulfobulbales</taxon>
        <taxon>Desulfocapsaceae</taxon>
        <taxon>Desulfofustis</taxon>
    </lineage>
</organism>
<keyword evidence="2" id="KW-1133">Transmembrane helix</keyword>
<gene>
    <name evidence="4" type="ORF">DPPLL_18470</name>
</gene>
<keyword evidence="2" id="KW-0472">Membrane</keyword>
<evidence type="ECO:0000313" key="5">
    <source>
        <dbReference type="Proteomes" id="UP000830055"/>
    </source>
</evidence>
<feature type="transmembrane region" description="Helical" evidence="2">
    <location>
        <begin position="29"/>
        <end position="50"/>
    </location>
</feature>
<evidence type="ECO:0000313" key="4">
    <source>
        <dbReference type="EMBL" id="BDD87482.1"/>
    </source>
</evidence>
<evidence type="ECO:0000256" key="1">
    <source>
        <dbReference type="ARBA" id="ARBA00007734"/>
    </source>
</evidence>
<reference evidence="4 5" key="1">
    <citation type="submission" date="2022-01" db="EMBL/GenBank/DDBJ databases">
        <title>Desulfofustis limnae sp. nov., a novel mesophilic sulfate-reducing bacterium isolated from marsh soil.</title>
        <authorList>
            <person name="Watanabe M."/>
            <person name="Takahashi A."/>
            <person name="Kojima H."/>
            <person name="Fukui M."/>
        </authorList>
    </citation>
    <scope>NUCLEOTIDE SEQUENCE [LARGE SCALE GENOMIC DNA]</scope>
    <source>
        <strain evidence="4 5">PPLL</strain>
    </source>
</reference>
<dbReference type="Proteomes" id="UP000830055">
    <property type="component" value="Chromosome"/>
</dbReference>
<dbReference type="EMBL" id="AP025516">
    <property type="protein sequence ID" value="BDD87482.1"/>
    <property type="molecule type" value="Genomic_DNA"/>
</dbReference>
<dbReference type="InterPro" id="IPR023346">
    <property type="entry name" value="Lysozyme-like_dom_sf"/>
</dbReference>
<proteinExistence type="inferred from homology"/>
<dbReference type="SUPFAM" id="SSF53955">
    <property type="entry name" value="Lysozyme-like"/>
    <property type="match status" value="1"/>
</dbReference>
<sequence>MTVAGILATVVLLGHGSRLFSGTSLFRSLLPFAFSVLGIALLGIVFFSFWQRLKKHLQARSLLLPGAVALTLATIAALLITVGPFHNEIQSFRTLVGGRQEASRNALSHQVYAAYRRLDEAQIGQLLKRATPFQAVIAEAADHFSIDPHLLLGLAAVESSFIPRTSEDGGEGLFQITKVPETSKSQAAKIVPRDQQELGNHRYNAYLAAATLKHYLKEMRGDLFLGLLAYNIGPRNGGLRFIMEKYHAATFVEIQPYLQDLPRDYPIKVLSYALAFRVQKRTGSLLAYEEGKNAVRIQSMGIPGL</sequence>
<keyword evidence="5" id="KW-1185">Reference proteome</keyword>
<dbReference type="Gene3D" id="1.10.530.10">
    <property type="match status" value="1"/>
</dbReference>
<accession>A0ABN6M7S3</accession>
<feature type="transmembrane region" description="Helical" evidence="2">
    <location>
        <begin position="62"/>
        <end position="85"/>
    </location>
</feature>
<dbReference type="PANTHER" id="PTHR37423:SF2">
    <property type="entry name" value="MEMBRANE-BOUND LYTIC MUREIN TRANSGLYCOSYLASE C"/>
    <property type="match status" value="1"/>
</dbReference>
<keyword evidence="2" id="KW-0812">Transmembrane</keyword>
<dbReference type="CDD" id="cd00254">
    <property type="entry name" value="LT-like"/>
    <property type="match status" value="1"/>
</dbReference>
<dbReference type="InterPro" id="IPR008258">
    <property type="entry name" value="Transglycosylase_SLT_dom_1"/>
</dbReference>